<keyword evidence="1" id="KW-0560">Oxidoreductase</keyword>
<dbReference type="Pfam" id="PF01558">
    <property type="entry name" value="POR"/>
    <property type="match status" value="1"/>
</dbReference>
<accession>A0A5A9X6M0</accession>
<evidence type="ECO:0000313" key="4">
    <source>
        <dbReference type="Proteomes" id="UP000324298"/>
    </source>
</evidence>
<dbReference type="EMBL" id="SRSD01000013">
    <property type="protein sequence ID" value="KAA0888015.1"/>
    <property type="molecule type" value="Genomic_DNA"/>
</dbReference>
<dbReference type="Proteomes" id="UP000324298">
    <property type="component" value="Unassembled WGS sequence"/>
</dbReference>
<dbReference type="RefSeq" id="WP_149309863.1">
    <property type="nucleotide sequence ID" value="NZ_SRSD01000013.1"/>
</dbReference>
<gene>
    <name evidence="3" type="ORF">ET418_17535</name>
</gene>
<name>A0A5A9X6M0_9BACT</name>
<comment type="caution">
    <text evidence="3">The sequence shown here is derived from an EMBL/GenBank/DDBJ whole genome shotgun (WGS) entry which is preliminary data.</text>
</comment>
<evidence type="ECO:0000313" key="3">
    <source>
        <dbReference type="EMBL" id="KAA0888015.1"/>
    </source>
</evidence>
<protein>
    <submittedName>
        <fullName evidence="3">2-oxoacid:ferredoxin oxidoreductase subunit gamma</fullName>
    </submittedName>
</protein>
<evidence type="ECO:0000259" key="2">
    <source>
        <dbReference type="Pfam" id="PF01558"/>
    </source>
</evidence>
<reference evidence="3 4" key="1">
    <citation type="submission" date="2019-04" db="EMBL/GenBank/DDBJ databases">
        <title>Geobacter ruber sp. nov., ferric-reducing bacteria isolated from paddy soil.</title>
        <authorList>
            <person name="Xu Z."/>
            <person name="Masuda Y."/>
            <person name="Itoh H."/>
            <person name="Senoo K."/>
        </authorList>
    </citation>
    <scope>NUCLEOTIDE SEQUENCE [LARGE SCALE GENOMIC DNA]</scope>
    <source>
        <strain evidence="3 4">Red88</strain>
    </source>
</reference>
<dbReference type="InterPro" id="IPR019752">
    <property type="entry name" value="Pyrv/ketoisovalerate_OxRed_cat"/>
</dbReference>
<organism evidence="3 4">
    <name type="scientific">Oryzomonas rubra</name>
    <dbReference type="NCBI Taxonomy" id="2509454"/>
    <lineage>
        <taxon>Bacteria</taxon>
        <taxon>Pseudomonadati</taxon>
        <taxon>Thermodesulfobacteriota</taxon>
        <taxon>Desulfuromonadia</taxon>
        <taxon>Geobacterales</taxon>
        <taxon>Geobacteraceae</taxon>
        <taxon>Oryzomonas</taxon>
    </lineage>
</organism>
<feature type="domain" description="Pyruvate/ketoisovalerate oxidoreductase catalytic" evidence="2">
    <location>
        <begin position="11"/>
        <end position="175"/>
    </location>
</feature>
<dbReference type="Gene3D" id="3.40.920.10">
    <property type="entry name" value="Pyruvate-ferredoxin oxidoreductase, PFOR, domain III"/>
    <property type="match status" value="1"/>
</dbReference>
<dbReference type="SUPFAM" id="SSF53323">
    <property type="entry name" value="Pyruvate-ferredoxin oxidoreductase, PFOR, domain III"/>
    <property type="match status" value="1"/>
</dbReference>
<dbReference type="PANTHER" id="PTHR42730">
    <property type="entry name" value="2-OXOGLUTARATE SYNTHASE SUBUNIT KORC"/>
    <property type="match status" value="1"/>
</dbReference>
<evidence type="ECO:0000256" key="1">
    <source>
        <dbReference type="ARBA" id="ARBA00023002"/>
    </source>
</evidence>
<dbReference type="InterPro" id="IPR052554">
    <property type="entry name" value="2-oxoglutarate_synth_KorC"/>
</dbReference>
<dbReference type="InterPro" id="IPR002869">
    <property type="entry name" value="Pyrv_flavodox_OxRed_cen"/>
</dbReference>
<dbReference type="OrthoDB" id="9789125at2"/>
<dbReference type="AlphaFoldDB" id="A0A5A9X6M0"/>
<keyword evidence="4" id="KW-1185">Reference proteome</keyword>
<dbReference type="PANTHER" id="PTHR42730:SF1">
    <property type="entry name" value="2-OXOGLUTARATE SYNTHASE SUBUNIT KORC"/>
    <property type="match status" value="1"/>
</dbReference>
<sequence>MRHDVFIAGYGGQGVLLAGNLLSYAAIHENKNVSFFPAYGVEKRGGAAMCTVVFSDGDTGSPVVGSPSVAIVLNQLSFDKYAAKVKPGGICIINSTLVEADGSQLPGVELVAVPMNEIALELGDMRMVNMVACGAYAAKSGSLALESLEDALKKALPERNHRLIPANIKAIRAGAAAAIQRNT</sequence>
<dbReference type="GO" id="GO:0016903">
    <property type="term" value="F:oxidoreductase activity, acting on the aldehyde or oxo group of donors"/>
    <property type="evidence" value="ECO:0007669"/>
    <property type="project" value="InterPro"/>
</dbReference>
<proteinExistence type="predicted"/>